<accession>A0A8J9YNP0</accession>
<proteinExistence type="predicted"/>
<sequence length="71" mass="8085">MIKAPQNWTLVIEISPESKSHVGHHHDSTQTTPKEVAERYRKLQSQTNGHFETPPTEGKMVPAFSKKKLSF</sequence>
<gene>
    <name evidence="2" type="primary">Hypp426</name>
    <name evidence="2" type="ORF">BLAG_LOCUS1421</name>
</gene>
<keyword evidence="3" id="KW-1185">Reference proteome</keyword>
<evidence type="ECO:0000313" key="2">
    <source>
        <dbReference type="EMBL" id="CAH1232159.1"/>
    </source>
</evidence>
<evidence type="ECO:0000313" key="3">
    <source>
        <dbReference type="Proteomes" id="UP000838412"/>
    </source>
</evidence>
<name>A0A8J9YNP0_BRALA</name>
<protein>
    <submittedName>
        <fullName evidence="2">Hypp426 protein</fullName>
    </submittedName>
</protein>
<dbReference type="Proteomes" id="UP000838412">
    <property type="component" value="Chromosome 1"/>
</dbReference>
<evidence type="ECO:0000256" key="1">
    <source>
        <dbReference type="SAM" id="MobiDB-lite"/>
    </source>
</evidence>
<organism evidence="2 3">
    <name type="scientific">Branchiostoma lanceolatum</name>
    <name type="common">Common lancelet</name>
    <name type="synonym">Amphioxus lanceolatum</name>
    <dbReference type="NCBI Taxonomy" id="7740"/>
    <lineage>
        <taxon>Eukaryota</taxon>
        <taxon>Metazoa</taxon>
        <taxon>Chordata</taxon>
        <taxon>Cephalochordata</taxon>
        <taxon>Leptocardii</taxon>
        <taxon>Amphioxiformes</taxon>
        <taxon>Branchiostomatidae</taxon>
        <taxon>Branchiostoma</taxon>
    </lineage>
</organism>
<dbReference type="AlphaFoldDB" id="A0A8J9YNP0"/>
<dbReference type="EMBL" id="OV696686">
    <property type="protein sequence ID" value="CAH1232159.1"/>
    <property type="molecule type" value="Genomic_DNA"/>
</dbReference>
<reference evidence="2" key="1">
    <citation type="submission" date="2022-01" db="EMBL/GenBank/DDBJ databases">
        <authorList>
            <person name="Braso-Vives M."/>
        </authorList>
    </citation>
    <scope>NUCLEOTIDE SEQUENCE</scope>
</reference>
<feature type="compositionally biased region" description="Basic and acidic residues" evidence="1">
    <location>
        <begin position="16"/>
        <end position="28"/>
    </location>
</feature>
<feature type="region of interest" description="Disordered" evidence="1">
    <location>
        <begin position="15"/>
        <end position="71"/>
    </location>
</feature>